<dbReference type="AlphaFoldDB" id="A0A1I3Q549"/>
<feature type="transmembrane region" description="Helical" evidence="1">
    <location>
        <begin position="43"/>
        <end position="63"/>
    </location>
</feature>
<dbReference type="OrthoDB" id="5471887at2"/>
<evidence type="ECO:0000313" key="3">
    <source>
        <dbReference type="Proteomes" id="UP000198635"/>
    </source>
</evidence>
<dbReference type="Proteomes" id="UP000198635">
    <property type="component" value="Unassembled WGS sequence"/>
</dbReference>
<keyword evidence="1" id="KW-0812">Transmembrane</keyword>
<name>A0A1I3Q549_9BACT</name>
<gene>
    <name evidence="2" type="ORF">SAMN04488082_102207</name>
</gene>
<sequence length="76" mass="8779">MEEKKGALVPVEKREEAPITPVEQEYEHAKSYFKESTLQAAKVNAALLTVLGVFVVRGIRYAWEALSCRFPWRRKK</sequence>
<reference evidence="3" key="1">
    <citation type="submission" date="2016-10" db="EMBL/GenBank/DDBJ databases">
        <authorList>
            <person name="Varghese N."/>
            <person name="Submissions S."/>
        </authorList>
    </citation>
    <scope>NUCLEOTIDE SEQUENCE [LARGE SCALE GENOMIC DNA]</scope>
    <source>
        <strain evidence="3">DSM 5918</strain>
    </source>
</reference>
<proteinExistence type="predicted"/>
<dbReference type="RefSeq" id="WP_092372675.1">
    <property type="nucleotide sequence ID" value="NZ_FORX01000002.1"/>
</dbReference>
<dbReference type="STRING" id="52560.SAMN04488082_102207"/>
<dbReference type="EMBL" id="FORX01000002">
    <property type="protein sequence ID" value="SFJ28537.1"/>
    <property type="molecule type" value="Genomic_DNA"/>
</dbReference>
<accession>A0A1I3Q549</accession>
<evidence type="ECO:0000313" key="2">
    <source>
        <dbReference type="EMBL" id="SFJ28537.1"/>
    </source>
</evidence>
<evidence type="ECO:0000256" key="1">
    <source>
        <dbReference type="SAM" id="Phobius"/>
    </source>
</evidence>
<protein>
    <submittedName>
        <fullName evidence="2">Uncharacterized protein</fullName>
    </submittedName>
</protein>
<keyword evidence="1" id="KW-0472">Membrane</keyword>
<organism evidence="2 3">
    <name type="scientific">Desulfomicrobium apsheronum</name>
    <dbReference type="NCBI Taxonomy" id="52560"/>
    <lineage>
        <taxon>Bacteria</taxon>
        <taxon>Pseudomonadati</taxon>
        <taxon>Thermodesulfobacteriota</taxon>
        <taxon>Desulfovibrionia</taxon>
        <taxon>Desulfovibrionales</taxon>
        <taxon>Desulfomicrobiaceae</taxon>
        <taxon>Desulfomicrobium</taxon>
    </lineage>
</organism>
<keyword evidence="3" id="KW-1185">Reference proteome</keyword>
<keyword evidence="1" id="KW-1133">Transmembrane helix</keyword>